<feature type="transmembrane region" description="Helical" evidence="7">
    <location>
        <begin position="84"/>
        <end position="105"/>
    </location>
</feature>
<sequence>MPNLGFFTLLLHDALLLLAVINPLGNIPVYRDLTSGMDFSKRRAMIQLGVGTAAAMIIGFALLGDWSLKNLFEVTLDEFRIAGGILLFIVAVRGVMTGSLSYNLLSDDFRTRAIFPLAFPIIVGPGTLAVTIILAQNRPPLHMLAVSSVSCIIVYLIASSAHSLMRVIGGYAAMIIPRLLYIFLAAKAVALIMHGLTGYVQGLLKGVA</sequence>
<evidence type="ECO:0000256" key="4">
    <source>
        <dbReference type="ARBA" id="ARBA00022692"/>
    </source>
</evidence>
<evidence type="ECO:0000256" key="6">
    <source>
        <dbReference type="ARBA" id="ARBA00023136"/>
    </source>
</evidence>
<protein>
    <recommendedName>
        <fullName evidence="7">UPF0056 inner membrane protein</fullName>
    </recommendedName>
</protein>
<comment type="subcellular location">
    <subcellularLocation>
        <location evidence="7">Cell inner membrane</location>
        <topology evidence="7">Multi-pass membrane protein</topology>
    </subcellularLocation>
    <subcellularLocation>
        <location evidence="1">Cell membrane</location>
        <topology evidence="1">Multi-pass membrane protein</topology>
    </subcellularLocation>
</comment>
<gene>
    <name evidence="8" type="ordered locus">Pcar_3027</name>
</gene>
<feature type="transmembrane region" description="Helical" evidence="7">
    <location>
        <begin position="45"/>
        <end position="64"/>
    </location>
</feature>
<feature type="transmembrane region" description="Helical" evidence="7">
    <location>
        <begin position="6"/>
        <end position="24"/>
    </location>
</feature>
<reference evidence="9" key="1">
    <citation type="submission" date="2005-10" db="EMBL/GenBank/DDBJ databases">
        <title>Complete sequence of Pelobacter carbinolicus DSM 2380.</title>
        <authorList>
            <person name="Copeland A."/>
            <person name="Lucas S."/>
            <person name="Lapidus A."/>
            <person name="Barry K."/>
            <person name="Detter J.C."/>
            <person name="Glavina T."/>
            <person name="Hammon N."/>
            <person name="Israni S."/>
            <person name="Pitluck S."/>
            <person name="Chertkov O."/>
            <person name="Schmutz J."/>
            <person name="Larimer F."/>
            <person name="Land M."/>
            <person name="Kyrpides N."/>
            <person name="Ivanova N."/>
            <person name="Richardson P."/>
        </authorList>
    </citation>
    <scope>NUCLEOTIDE SEQUENCE [LARGE SCALE GENOMIC DNA]</scope>
    <source>
        <strain evidence="9">DSM 2380 / NBRC 103641 / GraBd1</strain>
    </source>
</reference>
<dbReference type="Proteomes" id="UP000002534">
    <property type="component" value="Chromosome"/>
</dbReference>
<comment type="similarity">
    <text evidence="2 7">Belongs to the UPF0056 (MarC) family.</text>
</comment>
<evidence type="ECO:0000256" key="5">
    <source>
        <dbReference type="ARBA" id="ARBA00022989"/>
    </source>
</evidence>
<keyword evidence="9" id="KW-1185">Reference proteome</keyword>
<dbReference type="STRING" id="338963.Pcar_3027"/>
<dbReference type="KEGG" id="pca:Pcar_3027"/>
<evidence type="ECO:0000256" key="7">
    <source>
        <dbReference type="RuleBase" id="RU362048"/>
    </source>
</evidence>
<organism evidence="8 9">
    <name type="scientific">Syntrophotalea carbinolica (strain DSM 2380 / NBRC 103641 / GraBd1)</name>
    <name type="common">Pelobacter carbinolicus</name>
    <dbReference type="NCBI Taxonomy" id="338963"/>
    <lineage>
        <taxon>Bacteria</taxon>
        <taxon>Pseudomonadati</taxon>
        <taxon>Thermodesulfobacteriota</taxon>
        <taxon>Desulfuromonadia</taxon>
        <taxon>Desulfuromonadales</taxon>
        <taxon>Syntrophotaleaceae</taxon>
        <taxon>Syntrophotalea</taxon>
    </lineage>
</organism>
<dbReference type="InterPro" id="IPR002771">
    <property type="entry name" value="Multi_antbiot-R_MarC"/>
</dbReference>
<dbReference type="AlphaFoldDB" id="Q3A045"/>
<dbReference type="RefSeq" id="WP_011342815.1">
    <property type="nucleotide sequence ID" value="NC_007498.2"/>
</dbReference>
<keyword evidence="3" id="KW-1003">Cell membrane</keyword>
<dbReference type="EMBL" id="CP000142">
    <property type="protein sequence ID" value="ABA90262.1"/>
    <property type="molecule type" value="Genomic_DNA"/>
</dbReference>
<name>Q3A045_SYNC1</name>
<dbReference type="eggNOG" id="COG2095">
    <property type="taxonomic scope" value="Bacteria"/>
</dbReference>
<proteinExistence type="inferred from homology"/>
<evidence type="ECO:0000256" key="3">
    <source>
        <dbReference type="ARBA" id="ARBA00022475"/>
    </source>
</evidence>
<evidence type="ECO:0000256" key="2">
    <source>
        <dbReference type="ARBA" id="ARBA00009784"/>
    </source>
</evidence>
<evidence type="ECO:0000313" key="9">
    <source>
        <dbReference type="Proteomes" id="UP000002534"/>
    </source>
</evidence>
<dbReference type="HOGENOM" id="CLU_079909_2_1_7"/>
<dbReference type="Pfam" id="PF01914">
    <property type="entry name" value="MarC"/>
    <property type="match status" value="1"/>
</dbReference>
<keyword evidence="6 7" id="KW-0472">Membrane</keyword>
<accession>Q3A045</accession>
<keyword evidence="5 7" id="KW-1133">Transmembrane helix</keyword>
<dbReference type="PANTHER" id="PTHR33508">
    <property type="entry name" value="UPF0056 MEMBRANE PROTEIN YHCE"/>
    <property type="match status" value="1"/>
</dbReference>
<evidence type="ECO:0000256" key="1">
    <source>
        <dbReference type="ARBA" id="ARBA00004651"/>
    </source>
</evidence>
<dbReference type="PANTHER" id="PTHR33508:SF1">
    <property type="entry name" value="UPF0056 MEMBRANE PROTEIN YHCE"/>
    <property type="match status" value="1"/>
</dbReference>
<reference evidence="8 9" key="2">
    <citation type="journal article" date="2012" name="BMC Genomics">
        <title>The genome of Pelobacter carbinolicus reveals surprising metabolic capabilities and physiological features.</title>
        <authorList>
            <person name="Aklujkar M."/>
            <person name="Haveman S.A."/>
            <person name="Didonato R.Jr."/>
            <person name="Chertkov O."/>
            <person name="Han C.S."/>
            <person name="Land M.L."/>
            <person name="Brown P."/>
            <person name="Lovley D.R."/>
        </authorList>
    </citation>
    <scope>NUCLEOTIDE SEQUENCE [LARGE SCALE GENOMIC DNA]</scope>
    <source>
        <strain evidence="9">DSM 2380 / NBRC 103641 / GraBd1</strain>
    </source>
</reference>
<feature type="transmembrane region" description="Helical" evidence="7">
    <location>
        <begin position="141"/>
        <end position="158"/>
    </location>
</feature>
<evidence type="ECO:0000313" key="8">
    <source>
        <dbReference type="EMBL" id="ABA90262.1"/>
    </source>
</evidence>
<feature type="transmembrane region" description="Helical" evidence="7">
    <location>
        <begin position="117"/>
        <end position="135"/>
    </location>
</feature>
<dbReference type="GO" id="GO:0005886">
    <property type="term" value="C:plasma membrane"/>
    <property type="evidence" value="ECO:0007669"/>
    <property type="project" value="UniProtKB-SubCell"/>
</dbReference>
<keyword evidence="4 7" id="KW-0812">Transmembrane</keyword>
<dbReference type="OrthoDB" id="21094at2"/>
<feature type="transmembrane region" description="Helical" evidence="7">
    <location>
        <begin position="179"/>
        <end position="200"/>
    </location>
</feature>